<keyword evidence="2" id="KW-0805">Transcription regulation</keyword>
<evidence type="ECO:0000256" key="3">
    <source>
        <dbReference type="ARBA" id="ARBA00023125"/>
    </source>
</evidence>
<evidence type="ECO:0000313" key="7">
    <source>
        <dbReference type="Proteomes" id="UP000215914"/>
    </source>
</evidence>
<sequence length="152" mass="17646">MCNQTALYWFSTYWFRASYPFRPLIHSALIDSDVAKQLLNLQAVVAPIDSVNDLYEQPHGRRLPDPVSRMAKLDLGLKDITVRLLHRDPLEQFTNGTRRERKQEGFRYALTRWSKFMKSAGIKVGDTVHYSVDENDQVLSVEKVLPYVRCTD</sequence>
<name>A0A9K3HM55_HELAN</name>
<evidence type="ECO:0000256" key="1">
    <source>
        <dbReference type="ARBA" id="ARBA00004123"/>
    </source>
</evidence>
<dbReference type="EMBL" id="MNCJ02000326">
    <property type="protein sequence ID" value="KAF5780840.1"/>
    <property type="molecule type" value="Genomic_DNA"/>
</dbReference>
<proteinExistence type="predicted"/>
<keyword evidence="5" id="KW-0539">Nucleus</keyword>
<evidence type="ECO:0000313" key="6">
    <source>
        <dbReference type="EMBL" id="KAF5780840.1"/>
    </source>
</evidence>
<comment type="subcellular location">
    <subcellularLocation>
        <location evidence="1">Nucleus</location>
    </subcellularLocation>
</comment>
<gene>
    <name evidence="6" type="ORF">HanXRQr2_Chr11g0476531</name>
</gene>
<keyword evidence="7" id="KW-1185">Reference proteome</keyword>
<evidence type="ECO:0000256" key="5">
    <source>
        <dbReference type="ARBA" id="ARBA00023242"/>
    </source>
</evidence>
<accession>A0A9K3HM55</accession>
<reference evidence="6" key="2">
    <citation type="submission" date="2020-06" db="EMBL/GenBank/DDBJ databases">
        <title>Helianthus annuus Genome sequencing and assembly Release 2.</title>
        <authorList>
            <person name="Gouzy J."/>
            <person name="Langlade N."/>
            <person name="Munos S."/>
        </authorList>
    </citation>
    <scope>NUCLEOTIDE SEQUENCE</scope>
    <source>
        <tissue evidence="6">Leaves</tissue>
    </source>
</reference>
<evidence type="ECO:0000256" key="2">
    <source>
        <dbReference type="ARBA" id="ARBA00023015"/>
    </source>
</evidence>
<dbReference type="AlphaFoldDB" id="A0A9K3HM55"/>
<reference evidence="6" key="1">
    <citation type="journal article" date="2017" name="Nature">
        <title>The sunflower genome provides insights into oil metabolism, flowering and Asterid evolution.</title>
        <authorList>
            <person name="Badouin H."/>
            <person name="Gouzy J."/>
            <person name="Grassa C.J."/>
            <person name="Murat F."/>
            <person name="Staton S.E."/>
            <person name="Cottret L."/>
            <person name="Lelandais-Briere C."/>
            <person name="Owens G.L."/>
            <person name="Carrere S."/>
            <person name="Mayjonade B."/>
            <person name="Legrand L."/>
            <person name="Gill N."/>
            <person name="Kane N.C."/>
            <person name="Bowers J.E."/>
            <person name="Hubner S."/>
            <person name="Bellec A."/>
            <person name="Berard A."/>
            <person name="Berges H."/>
            <person name="Blanchet N."/>
            <person name="Boniface M.C."/>
            <person name="Brunel D."/>
            <person name="Catrice O."/>
            <person name="Chaidir N."/>
            <person name="Claudel C."/>
            <person name="Donnadieu C."/>
            <person name="Faraut T."/>
            <person name="Fievet G."/>
            <person name="Helmstetter N."/>
            <person name="King M."/>
            <person name="Knapp S.J."/>
            <person name="Lai Z."/>
            <person name="Le Paslier M.C."/>
            <person name="Lippi Y."/>
            <person name="Lorenzon L."/>
            <person name="Mandel J.R."/>
            <person name="Marage G."/>
            <person name="Marchand G."/>
            <person name="Marquand E."/>
            <person name="Bret-Mestries E."/>
            <person name="Morien E."/>
            <person name="Nambeesan S."/>
            <person name="Nguyen T."/>
            <person name="Pegot-Espagnet P."/>
            <person name="Pouilly N."/>
            <person name="Raftis F."/>
            <person name="Sallet E."/>
            <person name="Schiex T."/>
            <person name="Thomas J."/>
            <person name="Vandecasteele C."/>
            <person name="Vares D."/>
            <person name="Vear F."/>
            <person name="Vautrin S."/>
            <person name="Crespi M."/>
            <person name="Mangin B."/>
            <person name="Burke J.M."/>
            <person name="Salse J."/>
            <person name="Munos S."/>
            <person name="Vincourt P."/>
            <person name="Rieseberg L.H."/>
            <person name="Langlade N.B."/>
        </authorList>
    </citation>
    <scope>NUCLEOTIDE SEQUENCE</scope>
    <source>
        <tissue evidence="6">Leaves</tissue>
    </source>
</reference>
<dbReference type="GO" id="GO:0005634">
    <property type="term" value="C:nucleus"/>
    <property type="evidence" value="ECO:0007669"/>
    <property type="project" value="UniProtKB-SubCell"/>
</dbReference>
<organism evidence="6 7">
    <name type="scientific">Helianthus annuus</name>
    <name type="common">Common sunflower</name>
    <dbReference type="NCBI Taxonomy" id="4232"/>
    <lineage>
        <taxon>Eukaryota</taxon>
        <taxon>Viridiplantae</taxon>
        <taxon>Streptophyta</taxon>
        <taxon>Embryophyta</taxon>
        <taxon>Tracheophyta</taxon>
        <taxon>Spermatophyta</taxon>
        <taxon>Magnoliopsida</taxon>
        <taxon>eudicotyledons</taxon>
        <taxon>Gunneridae</taxon>
        <taxon>Pentapetalae</taxon>
        <taxon>asterids</taxon>
        <taxon>campanulids</taxon>
        <taxon>Asterales</taxon>
        <taxon>Asteraceae</taxon>
        <taxon>Asteroideae</taxon>
        <taxon>Heliantheae alliance</taxon>
        <taxon>Heliantheae</taxon>
        <taxon>Helianthus</taxon>
    </lineage>
</organism>
<dbReference type="GO" id="GO:0003677">
    <property type="term" value="F:DNA binding"/>
    <property type="evidence" value="ECO:0007669"/>
    <property type="project" value="UniProtKB-KW"/>
</dbReference>
<keyword evidence="4" id="KW-0804">Transcription</keyword>
<keyword evidence="3 6" id="KW-0238">DNA-binding</keyword>
<dbReference type="Gramene" id="mRNA:HanXRQr2_Chr11g0476531">
    <property type="protein sequence ID" value="mRNA:HanXRQr2_Chr11g0476531"/>
    <property type="gene ID" value="HanXRQr2_Chr11g0476531"/>
</dbReference>
<comment type="caution">
    <text evidence="6">The sequence shown here is derived from an EMBL/GenBank/DDBJ whole genome shotgun (WGS) entry which is preliminary data.</text>
</comment>
<dbReference type="InterPro" id="IPR015300">
    <property type="entry name" value="DNA-bd_pseudobarrel_sf"/>
</dbReference>
<protein>
    <submittedName>
        <fullName evidence="6">DNA-binding pseudobarrel domain superfamily</fullName>
    </submittedName>
</protein>
<dbReference type="Proteomes" id="UP000215914">
    <property type="component" value="Unassembled WGS sequence"/>
</dbReference>
<evidence type="ECO:0000256" key="4">
    <source>
        <dbReference type="ARBA" id="ARBA00023163"/>
    </source>
</evidence>
<dbReference type="SUPFAM" id="SSF101936">
    <property type="entry name" value="DNA-binding pseudobarrel domain"/>
    <property type="match status" value="1"/>
</dbReference>